<sequence length="504" mass="56218">MSASTLINSSPSHHLLDATGWSSLTREYEATRALHTSVAYIVDGSHRRLLDSGCLLKATCFLINMALAWQVGHHVATPSRHNIAGSIARLGSHSLDYPDTEWPPVIDDCLHLKIPACCRYTGSLTEKTSLVPNTRNPSRRHTLKKRFHRLLNRSDRNTFAYPQEGYPREEYLQEADSQHHLVELSAFRSSQELSTFASTSHELMGSQAFGLGSYATGSTMSQTSGSTSPSDNLSLNTAQRSNYTPETMSFGHSYDSPISPETPRLEGPGHRRMSGFPDESANALLFENMDRRPSFAASHSSFEVSPTKSTGDHMYTRTEGIDGVNQNNLNPSAAYPVYAMQPNFSRHQAPWYIENGTQLNTSRGIFGPGLNNLLSQHCWTGHPQVHASPPGNFDPIEPPRQFHQPINFNEYQHPQDTPQLPQAGFGVFDDTPDPPVSCSMCNTQFTGKYAKGNRKRHLARHNPLVVAVKTACRVCEKVYKRADAARKHEWDKHKIPDTKPKKRV</sequence>
<name>B2VQL0_PYRTR</name>
<dbReference type="EMBL" id="DS231615">
    <property type="protein sequence ID" value="EDU40002.1"/>
    <property type="molecule type" value="Genomic_DNA"/>
</dbReference>
<dbReference type="OrthoDB" id="8922241at2759"/>
<feature type="domain" description="C2H2-type" evidence="2">
    <location>
        <begin position="472"/>
        <end position="493"/>
    </location>
</feature>
<evidence type="ECO:0000313" key="3">
    <source>
        <dbReference type="EMBL" id="EDU40002.1"/>
    </source>
</evidence>
<dbReference type="InterPro" id="IPR013087">
    <property type="entry name" value="Znf_C2H2_type"/>
</dbReference>
<evidence type="ECO:0000313" key="4">
    <source>
        <dbReference type="Proteomes" id="UP000001471"/>
    </source>
</evidence>
<organism evidence="3 4">
    <name type="scientific">Pyrenophora tritici-repentis (strain Pt-1C-BFP)</name>
    <name type="common">Wheat tan spot fungus</name>
    <name type="synonym">Drechslera tritici-repentis</name>
    <dbReference type="NCBI Taxonomy" id="426418"/>
    <lineage>
        <taxon>Eukaryota</taxon>
        <taxon>Fungi</taxon>
        <taxon>Dikarya</taxon>
        <taxon>Ascomycota</taxon>
        <taxon>Pezizomycotina</taxon>
        <taxon>Dothideomycetes</taxon>
        <taxon>Pleosporomycetidae</taxon>
        <taxon>Pleosporales</taxon>
        <taxon>Pleosporineae</taxon>
        <taxon>Pleosporaceae</taxon>
        <taxon>Pyrenophora</taxon>
    </lineage>
</organism>
<protein>
    <recommendedName>
        <fullName evidence="2">C2H2-type domain-containing protein</fullName>
    </recommendedName>
</protein>
<feature type="compositionally biased region" description="Low complexity" evidence="1">
    <location>
        <begin position="218"/>
        <end position="230"/>
    </location>
</feature>
<dbReference type="HOGENOM" id="CLU_600115_0_0_1"/>
<evidence type="ECO:0000259" key="2">
    <source>
        <dbReference type="PROSITE" id="PS00028"/>
    </source>
</evidence>
<proteinExistence type="predicted"/>
<accession>B2VQL0</accession>
<reference evidence="4" key="1">
    <citation type="journal article" date="2013" name="G3 (Bethesda)">
        <title>Comparative genomics of a plant-pathogenic fungus, Pyrenophora tritici-repentis, reveals transduplication and the impact of repeat elements on pathogenicity and population divergence.</title>
        <authorList>
            <person name="Manning V.A."/>
            <person name="Pandelova I."/>
            <person name="Dhillon B."/>
            <person name="Wilhelm L.J."/>
            <person name="Goodwin S.B."/>
            <person name="Berlin A.M."/>
            <person name="Figueroa M."/>
            <person name="Freitag M."/>
            <person name="Hane J.K."/>
            <person name="Henrissat B."/>
            <person name="Holman W.H."/>
            <person name="Kodira C.D."/>
            <person name="Martin J."/>
            <person name="Oliver R.P."/>
            <person name="Robbertse B."/>
            <person name="Schackwitz W."/>
            <person name="Schwartz D.C."/>
            <person name="Spatafora J.W."/>
            <person name="Turgeon B.G."/>
            <person name="Yandava C."/>
            <person name="Young S."/>
            <person name="Zhou S."/>
            <person name="Zeng Q."/>
            <person name="Grigoriev I.V."/>
            <person name="Ma L.-J."/>
            <person name="Ciuffetti L.M."/>
        </authorList>
    </citation>
    <scope>NUCLEOTIDE SEQUENCE [LARGE SCALE GENOMIC DNA]</scope>
    <source>
        <strain evidence="4">Pt-1C-BFP</strain>
    </source>
</reference>
<dbReference type="PROSITE" id="PS00028">
    <property type="entry name" value="ZINC_FINGER_C2H2_1"/>
    <property type="match status" value="1"/>
</dbReference>
<dbReference type="InParanoid" id="B2VQL0"/>
<gene>
    <name evidence="3" type="ORF">PTRG_00564</name>
</gene>
<feature type="region of interest" description="Disordered" evidence="1">
    <location>
        <begin position="218"/>
        <end position="237"/>
    </location>
</feature>
<dbReference type="Gene3D" id="3.30.160.60">
    <property type="entry name" value="Classic Zinc Finger"/>
    <property type="match status" value="1"/>
</dbReference>
<evidence type="ECO:0000256" key="1">
    <source>
        <dbReference type="SAM" id="MobiDB-lite"/>
    </source>
</evidence>
<dbReference type="Proteomes" id="UP000001471">
    <property type="component" value="Unassembled WGS sequence"/>
</dbReference>
<dbReference type="AlphaFoldDB" id="B2VQL0"/>